<feature type="domain" description="HTH cro/C1-type" evidence="2">
    <location>
        <begin position="56"/>
        <end position="100"/>
    </location>
</feature>
<dbReference type="SMART" id="SM00530">
    <property type="entry name" value="HTH_XRE"/>
    <property type="match status" value="1"/>
</dbReference>
<dbReference type="EMBL" id="FZNW01000020">
    <property type="protein sequence ID" value="SNR79977.1"/>
    <property type="molecule type" value="Genomic_DNA"/>
</dbReference>
<dbReference type="RefSeq" id="WP_089302808.1">
    <property type="nucleotide sequence ID" value="NZ_FZNW01000020.1"/>
</dbReference>
<dbReference type="SUPFAM" id="SSF47413">
    <property type="entry name" value="lambda repressor-like DNA-binding domains"/>
    <property type="match status" value="1"/>
</dbReference>
<dbReference type="Gene3D" id="1.25.40.10">
    <property type="entry name" value="Tetratricopeptide repeat domain"/>
    <property type="match status" value="1"/>
</dbReference>
<reference evidence="4" key="1">
    <citation type="submission" date="2017-06" db="EMBL/GenBank/DDBJ databases">
        <authorList>
            <person name="Varghese N."/>
            <person name="Submissions S."/>
        </authorList>
    </citation>
    <scope>NUCLEOTIDE SEQUENCE [LARGE SCALE GENOMIC DNA]</scope>
    <source>
        <strain evidence="4">DSM 45207</strain>
    </source>
</reference>
<evidence type="ECO:0000313" key="4">
    <source>
        <dbReference type="Proteomes" id="UP000198348"/>
    </source>
</evidence>
<keyword evidence="4" id="KW-1185">Reference proteome</keyword>
<dbReference type="GO" id="GO:0003677">
    <property type="term" value="F:DNA binding"/>
    <property type="evidence" value="ECO:0007669"/>
    <property type="project" value="InterPro"/>
</dbReference>
<sequence>MDHKAETARHGDEQPNQRQLPADFWTQLEIQQACRERHFGRLLKSWRELQDPPVKQSELATTLGVTQGQVSRIERNPQPPHDLSKLITWAKTLDIPESILWFNFDDSDSTSCAFTNTPDRIGDDDASEEDMRRRELFKTIGVGAALLGTDTLQESIPAVGSNYNKVGMESVEVMREYARMFRRLDNRFGGGHSLKQLAYYLRTEVQDKLTDTRTSPTVSYELFSTAAELYHLAGWMSYDIGESQQGHRALTQALALSQQVGNQVYAAELLAGMSHQFSHLRDPDNAIDRALSAKNGAKNNNVPALTAEAAVMAAHGYAQQGDRRNCIINLQEAEAAYARIRPDDTPDWLGYLDSAYLSAKFGHALKDLGEPAQAERFARQSLHMSDGYDRGRMFNTALLASVLADQGNVDEAVPAATEALQLASNVRSVRSKRYLSDVAQRLQPYESSTHVQQLFRQMTAHQIPLQRV</sequence>
<dbReference type="InterPro" id="IPR010982">
    <property type="entry name" value="Lambda_DNA-bd_dom_sf"/>
</dbReference>
<feature type="region of interest" description="Disordered" evidence="1">
    <location>
        <begin position="1"/>
        <end position="21"/>
    </location>
</feature>
<accession>A0A238Z9G7</accession>
<organism evidence="3 4">
    <name type="scientific">Haloechinothrix alba</name>
    <dbReference type="NCBI Taxonomy" id="664784"/>
    <lineage>
        <taxon>Bacteria</taxon>
        <taxon>Bacillati</taxon>
        <taxon>Actinomycetota</taxon>
        <taxon>Actinomycetes</taxon>
        <taxon>Pseudonocardiales</taxon>
        <taxon>Pseudonocardiaceae</taxon>
        <taxon>Haloechinothrix</taxon>
    </lineage>
</organism>
<dbReference type="SUPFAM" id="SSF48452">
    <property type="entry name" value="TPR-like"/>
    <property type="match status" value="1"/>
</dbReference>
<dbReference type="OrthoDB" id="3213425at2"/>
<evidence type="ECO:0000259" key="2">
    <source>
        <dbReference type="PROSITE" id="PS50943"/>
    </source>
</evidence>
<dbReference type="Proteomes" id="UP000198348">
    <property type="component" value="Unassembled WGS sequence"/>
</dbReference>
<proteinExistence type="predicted"/>
<dbReference type="InterPro" id="IPR011990">
    <property type="entry name" value="TPR-like_helical_dom_sf"/>
</dbReference>
<name>A0A238Z9G7_9PSEU</name>
<dbReference type="PROSITE" id="PS50943">
    <property type="entry name" value="HTH_CROC1"/>
    <property type="match status" value="1"/>
</dbReference>
<protein>
    <submittedName>
        <fullName evidence="3">Transcriptional regulator, contains XRE-family HTH domain</fullName>
    </submittedName>
</protein>
<evidence type="ECO:0000256" key="1">
    <source>
        <dbReference type="SAM" id="MobiDB-lite"/>
    </source>
</evidence>
<dbReference type="CDD" id="cd00093">
    <property type="entry name" value="HTH_XRE"/>
    <property type="match status" value="1"/>
</dbReference>
<evidence type="ECO:0000313" key="3">
    <source>
        <dbReference type="EMBL" id="SNR79977.1"/>
    </source>
</evidence>
<dbReference type="AlphaFoldDB" id="A0A238Z9G7"/>
<feature type="compositionally biased region" description="Basic and acidic residues" evidence="1">
    <location>
        <begin position="1"/>
        <end position="15"/>
    </location>
</feature>
<dbReference type="InterPro" id="IPR001387">
    <property type="entry name" value="Cro/C1-type_HTH"/>
</dbReference>
<gene>
    <name evidence="3" type="ORF">SAMN06265360_12017</name>
</gene>
<dbReference type="Gene3D" id="1.10.260.40">
    <property type="entry name" value="lambda repressor-like DNA-binding domains"/>
    <property type="match status" value="1"/>
</dbReference>